<name>A0ABD4SHH9_LACDL</name>
<evidence type="ECO:0000313" key="2">
    <source>
        <dbReference type="EMBL" id="MCD5563857.1"/>
    </source>
</evidence>
<evidence type="ECO:0000313" key="3">
    <source>
        <dbReference type="Proteomes" id="UP001200334"/>
    </source>
</evidence>
<dbReference type="EMBL" id="JAJNUY010000030">
    <property type="protein sequence ID" value="MCD5563857.1"/>
    <property type="molecule type" value="Genomic_DNA"/>
</dbReference>
<feature type="signal peptide" evidence="1">
    <location>
        <begin position="1"/>
        <end position="31"/>
    </location>
</feature>
<protein>
    <submittedName>
        <fullName evidence="2">Uncharacterized protein</fullName>
    </submittedName>
</protein>
<proteinExistence type="predicted"/>
<keyword evidence="1" id="KW-0732">Signal</keyword>
<organism evidence="2 3">
    <name type="scientific">Lactobacillus delbrueckii subsp. lactis</name>
    <dbReference type="NCBI Taxonomy" id="29397"/>
    <lineage>
        <taxon>Bacteria</taxon>
        <taxon>Bacillati</taxon>
        <taxon>Bacillota</taxon>
        <taxon>Bacilli</taxon>
        <taxon>Lactobacillales</taxon>
        <taxon>Lactobacillaceae</taxon>
        <taxon>Lactobacillus</taxon>
    </lineage>
</organism>
<reference evidence="2 3" key="1">
    <citation type="submission" date="2021-12" db="EMBL/GenBank/DDBJ databases">
        <title>Antimicrobial susceptibility of Lactobacillus delbrueckii subsp. lactis obtained from milk products and other habitats.</title>
        <authorList>
            <person name="Shani N."/>
        </authorList>
    </citation>
    <scope>NUCLEOTIDE SEQUENCE [LARGE SCALE GENOMIC DNA]</scope>
    <source>
        <strain evidence="2 3">FAM 21755</strain>
    </source>
</reference>
<dbReference type="AlphaFoldDB" id="A0ABD4SHH9"/>
<dbReference type="RefSeq" id="WP_231520341.1">
    <property type="nucleotide sequence ID" value="NZ_JAGJAC010000116.1"/>
</dbReference>
<sequence length="196" mass="21218">MDRFSKLAVSTAVAVSLLSVTAPTFTSAVYASETTQNESDNLSSTEVNAAIDNLAEQLEEAYNAAPNVDVEEMARGVMAYASGDAQETTLRRLSRGGRYSTNAFSADRFGKCMLNKMGLGELRNLAKVIFKPATVRYLKSHAWKKASALMVKAIMKYAPKKVASLAVKKLANLAVPGVGWASVAWWGAQCGWDEFH</sequence>
<accession>A0ABD4SHH9</accession>
<gene>
    <name evidence="2" type="ORF">LOB85_07030</name>
</gene>
<evidence type="ECO:0000256" key="1">
    <source>
        <dbReference type="SAM" id="SignalP"/>
    </source>
</evidence>
<comment type="caution">
    <text evidence="2">The sequence shown here is derived from an EMBL/GenBank/DDBJ whole genome shotgun (WGS) entry which is preliminary data.</text>
</comment>
<dbReference type="Proteomes" id="UP001200334">
    <property type="component" value="Unassembled WGS sequence"/>
</dbReference>
<feature type="chain" id="PRO_5044870651" evidence="1">
    <location>
        <begin position="32"/>
        <end position="196"/>
    </location>
</feature>